<dbReference type="EMBL" id="JAKGAQ010000002">
    <property type="protein sequence ID" value="MCF2871047.1"/>
    <property type="molecule type" value="Genomic_DNA"/>
</dbReference>
<keyword evidence="1" id="KW-1133">Transmembrane helix</keyword>
<dbReference type="RefSeq" id="WP_235225168.1">
    <property type="nucleotide sequence ID" value="NZ_JAKGAQ010000002.1"/>
</dbReference>
<keyword evidence="1" id="KW-0472">Membrane</keyword>
<organism evidence="2 3">
    <name type="scientific">Octadecabacter dasysiphoniae</name>
    <dbReference type="NCBI Taxonomy" id="2909341"/>
    <lineage>
        <taxon>Bacteria</taxon>
        <taxon>Pseudomonadati</taxon>
        <taxon>Pseudomonadota</taxon>
        <taxon>Alphaproteobacteria</taxon>
        <taxon>Rhodobacterales</taxon>
        <taxon>Roseobacteraceae</taxon>
        <taxon>Octadecabacter</taxon>
    </lineage>
</organism>
<evidence type="ECO:0000313" key="3">
    <source>
        <dbReference type="Proteomes" id="UP001200557"/>
    </source>
</evidence>
<feature type="transmembrane region" description="Helical" evidence="1">
    <location>
        <begin position="43"/>
        <end position="64"/>
    </location>
</feature>
<proteinExistence type="predicted"/>
<accession>A0ABS9CUY3</accession>
<evidence type="ECO:0000313" key="2">
    <source>
        <dbReference type="EMBL" id="MCF2871047.1"/>
    </source>
</evidence>
<feature type="transmembrane region" description="Helical" evidence="1">
    <location>
        <begin position="17"/>
        <end position="36"/>
    </location>
</feature>
<evidence type="ECO:0000256" key="1">
    <source>
        <dbReference type="SAM" id="Phobius"/>
    </source>
</evidence>
<sequence length="157" mass="17313">MKVTTTSDTLIVDNRPWVLGLLMGAFGFGLIAFLIQKVMNGQVFVVLILIFVLAVLLLFFTAFVQRDQLVLDARAGTVAHRRKTLLNYTENHHSLSDLSHVSVQAHKRASGDTYRMVFHITGGGAAGIHPFTMAFTDCPRCAGTVKTVNAWLKARRA</sequence>
<keyword evidence="1" id="KW-0812">Transmembrane</keyword>
<gene>
    <name evidence="2" type="ORF">L0664_08210</name>
</gene>
<comment type="caution">
    <text evidence="2">The sequence shown here is derived from an EMBL/GenBank/DDBJ whole genome shotgun (WGS) entry which is preliminary data.</text>
</comment>
<protein>
    <recommendedName>
        <fullName evidence="4">DUF2244 domain-containing protein</fullName>
    </recommendedName>
</protein>
<dbReference type="Proteomes" id="UP001200557">
    <property type="component" value="Unassembled WGS sequence"/>
</dbReference>
<reference evidence="2 3" key="1">
    <citation type="submission" date="2022-01" db="EMBL/GenBank/DDBJ databases">
        <title>Octadecabacter sp. nov., isolated from a marine alga.</title>
        <authorList>
            <person name="Jin M.S."/>
            <person name="Kim H.M."/>
            <person name="Han D.M."/>
            <person name="Jung J.J."/>
            <person name="Jeon C.O."/>
        </authorList>
    </citation>
    <scope>NUCLEOTIDE SEQUENCE [LARGE SCALE GENOMIC DNA]</scope>
    <source>
        <strain evidence="2 3">G9-8</strain>
    </source>
</reference>
<keyword evidence="3" id="KW-1185">Reference proteome</keyword>
<evidence type="ECO:0008006" key="4">
    <source>
        <dbReference type="Google" id="ProtNLM"/>
    </source>
</evidence>
<name>A0ABS9CUY3_9RHOB</name>